<name>A0A852T590_9MICO</name>
<organism evidence="1 2">
    <name type="scientific">Leifsonia soli</name>
    <dbReference type="NCBI Taxonomy" id="582665"/>
    <lineage>
        <taxon>Bacteria</taxon>
        <taxon>Bacillati</taxon>
        <taxon>Actinomycetota</taxon>
        <taxon>Actinomycetes</taxon>
        <taxon>Micrococcales</taxon>
        <taxon>Microbacteriaceae</taxon>
        <taxon>Leifsonia</taxon>
    </lineage>
</organism>
<dbReference type="AlphaFoldDB" id="A0A852T590"/>
<sequence>MEAPLCRGDAAAAEVAGCSRSFPAASFTLGGKEGRSQMSSRGLESAASRYVVTVNRTQYALANELEFTRDAIVAAVRSGGDFVALRFDSRPVDVLISPGLFIRISERRATVPVVRDSSLEQAKERVDEVLYWGL</sequence>
<proteinExistence type="predicted"/>
<gene>
    <name evidence="1" type="ORF">BJ963_003531</name>
</gene>
<accession>A0A852T590</accession>
<comment type="caution">
    <text evidence="1">The sequence shown here is derived from an EMBL/GenBank/DDBJ whole genome shotgun (WGS) entry which is preliminary data.</text>
</comment>
<dbReference type="EMBL" id="JACCBJ010000001">
    <property type="protein sequence ID" value="NYD76012.1"/>
    <property type="molecule type" value="Genomic_DNA"/>
</dbReference>
<evidence type="ECO:0000313" key="2">
    <source>
        <dbReference type="Proteomes" id="UP000589620"/>
    </source>
</evidence>
<dbReference type="Proteomes" id="UP000589620">
    <property type="component" value="Unassembled WGS sequence"/>
</dbReference>
<dbReference type="RefSeq" id="WP_179457769.1">
    <property type="nucleotide sequence ID" value="NZ_BAAAPX010000001.1"/>
</dbReference>
<evidence type="ECO:0000313" key="1">
    <source>
        <dbReference type="EMBL" id="NYD76012.1"/>
    </source>
</evidence>
<reference evidence="1 2" key="1">
    <citation type="submission" date="2020-07" db="EMBL/GenBank/DDBJ databases">
        <title>Sequencing the genomes of 1000 actinobacteria strains.</title>
        <authorList>
            <person name="Klenk H.-P."/>
        </authorList>
    </citation>
    <scope>NUCLEOTIDE SEQUENCE [LARGE SCALE GENOMIC DNA]</scope>
    <source>
        <strain evidence="1 2">DSM 23871</strain>
    </source>
</reference>
<keyword evidence="2" id="KW-1185">Reference proteome</keyword>
<protein>
    <submittedName>
        <fullName evidence="1">Uncharacterized protein</fullName>
    </submittedName>
</protein>